<keyword evidence="1" id="KW-0106">Calcium</keyword>
<evidence type="ECO:0000256" key="1">
    <source>
        <dbReference type="ARBA" id="ARBA00022837"/>
    </source>
</evidence>
<keyword evidence="2" id="KW-0732">Signal</keyword>
<gene>
    <name evidence="3" type="ORF">SNE40_006930</name>
</gene>
<dbReference type="AlphaFoldDB" id="A0AAN8JXJ3"/>
<feature type="signal peptide" evidence="2">
    <location>
        <begin position="1"/>
        <end position="16"/>
    </location>
</feature>
<dbReference type="Proteomes" id="UP001347796">
    <property type="component" value="Unassembled WGS sequence"/>
</dbReference>
<evidence type="ECO:0000313" key="3">
    <source>
        <dbReference type="EMBL" id="KAK6184462.1"/>
    </source>
</evidence>
<comment type="caution">
    <text evidence="3">The sequence shown here is derived from an EMBL/GenBank/DDBJ whole genome shotgun (WGS) entry which is preliminary data.</text>
</comment>
<feature type="chain" id="PRO_5042982704" description="Calmodulin" evidence="2">
    <location>
        <begin position="17"/>
        <end position="139"/>
    </location>
</feature>
<evidence type="ECO:0000313" key="4">
    <source>
        <dbReference type="Proteomes" id="UP001347796"/>
    </source>
</evidence>
<dbReference type="SUPFAM" id="SSF47473">
    <property type="entry name" value="EF-hand"/>
    <property type="match status" value="1"/>
</dbReference>
<keyword evidence="4" id="KW-1185">Reference proteome</keyword>
<dbReference type="InterPro" id="IPR011992">
    <property type="entry name" value="EF-hand-dom_pair"/>
</dbReference>
<organism evidence="3 4">
    <name type="scientific">Patella caerulea</name>
    <name type="common">Rayed Mediterranean limpet</name>
    <dbReference type="NCBI Taxonomy" id="87958"/>
    <lineage>
        <taxon>Eukaryota</taxon>
        <taxon>Metazoa</taxon>
        <taxon>Spiralia</taxon>
        <taxon>Lophotrochozoa</taxon>
        <taxon>Mollusca</taxon>
        <taxon>Gastropoda</taxon>
        <taxon>Patellogastropoda</taxon>
        <taxon>Patelloidea</taxon>
        <taxon>Patellidae</taxon>
        <taxon>Patella</taxon>
    </lineage>
</organism>
<reference evidence="3 4" key="1">
    <citation type="submission" date="2024-01" db="EMBL/GenBank/DDBJ databases">
        <title>The genome of the rayed Mediterranean limpet Patella caerulea (Linnaeus, 1758).</title>
        <authorList>
            <person name="Anh-Thu Weber A."/>
            <person name="Halstead-Nussloch G."/>
        </authorList>
    </citation>
    <scope>NUCLEOTIDE SEQUENCE [LARGE SCALE GENOMIC DNA]</scope>
    <source>
        <strain evidence="3">AATW-2023a</strain>
        <tissue evidence="3">Whole specimen</tissue>
    </source>
</reference>
<proteinExistence type="predicted"/>
<evidence type="ECO:0000256" key="2">
    <source>
        <dbReference type="SAM" id="SignalP"/>
    </source>
</evidence>
<name>A0AAN8JXJ3_PATCE</name>
<dbReference type="Gene3D" id="1.10.238.10">
    <property type="entry name" value="EF-hand"/>
    <property type="match status" value="1"/>
</dbReference>
<dbReference type="PROSITE" id="PS00018">
    <property type="entry name" value="EF_HAND_1"/>
    <property type="match status" value="2"/>
</dbReference>
<accession>A0AAN8JXJ3</accession>
<protein>
    <recommendedName>
        <fullName evidence="5">Calmodulin</fullName>
    </recommendedName>
</protein>
<dbReference type="EMBL" id="JAZGQO010000006">
    <property type="protein sequence ID" value="KAK6184462.1"/>
    <property type="molecule type" value="Genomic_DNA"/>
</dbReference>
<evidence type="ECO:0008006" key="5">
    <source>
        <dbReference type="Google" id="ProtNLM"/>
    </source>
</evidence>
<sequence length="139" mass="15637">MTTLIVFVAILACAWSAPCVHNNHADLTEEHVINMVIEAADFNDDGVLDDLDLANFLTRYDANNNYKVEKVEFANGWVSYYHDERAFAEHVFDFLNTDTDNVLEADDIPALVARADTSGDGKVQVSEMRIFLENIYNAC</sequence>
<dbReference type="InterPro" id="IPR018247">
    <property type="entry name" value="EF_Hand_1_Ca_BS"/>
</dbReference>